<dbReference type="InterPro" id="IPR013083">
    <property type="entry name" value="Znf_RING/FYVE/PHD"/>
</dbReference>
<sequence length="931" mass="106057">MTMPNTFPRTLLALLTLSVLTFAQSDNQTTQSPPTSSNRTFPRQFTLETELKYTSLLQVYNWLQQNSTSAPLASPSALGSCNLQGSFIILLSCTGLNQSYIVESGFMIGQIANATNGVPQFFRAINNQSGYNDRWIQSTDLTSFNYLAKISKLNATTVEYGINAIANETGNYSMIEGSLREGLIKGFDYNATSFYKKTFYDGKIYVVENATDYNQKTSMSSLLIYKISQTNSTSLPGSFLTSLNVTKRWPSWEIQKTGDQTYQIYYTKMNQYNQTLLVSTRIYMGNSSLIQTIQSEDFGQSCQPSSSISLEVTQRFIIMKCNDLHVYSRDKMKILTITKFPDVERTISLELGQQVMIFGTLYGRLYLAELLVKNSSDLTSSGTQPDVTFDLGYEYRTVVNSIQTFSLQRWGERQLVMRYDQAPDQTFFFTYETCNMTQYRVNYTCQPCLEQQFTLWFGQDYCHRCSDYNGAMLLTMTQFRREKILANCKNITMNIFDPNFSGNTTTGGGGSTNQNTTTGNVTQNNQTQEGQSPPQPPSPPTNSTPTNDSTQNQTTPPPPMPETNPNPPDSFNITISEDTSSHSSAIKLALAITLPLFFLLSSVICCYVLYKYKLKRNAFAVKKHIHSVESNIISTMRQMTVARESNVPQDMMKDADNQNEQPLEVMIEDFDYIKIEGLNVERDQPSMESMERMNSQSTNKSTGRIMLDKSEPFCKNTTTKIKFKKAKINKKADIDGFSGENVQEANLRRQKKSNKENIVPVLNTKIYNFQDPNTTAEHTKSITIQQEPFDYNTWRSSHRTDHKDAKPPTFRPPQRKQTIKLNESLSYQIQIVPVQQSRDPATNLVLHATTLHDMGTMKTKFYQWQCCVCLEDFDELADVRRTRCEHLFHFKCLVKAVQMHWERMRDTVKEERTEVGCPECKAVLMVGDQQV</sequence>
<keyword evidence="3" id="KW-1133">Transmembrane helix</keyword>
<evidence type="ECO:0000256" key="1">
    <source>
        <dbReference type="PROSITE-ProRule" id="PRU00175"/>
    </source>
</evidence>
<evidence type="ECO:0000256" key="4">
    <source>
        <dbReference type="SAM" id="SignalP"/>
    </source>
</evidence>
<keyword evidence="1" id="KW-0862">Zinc</keyword>
<evidence type="ECO:0000313" key="6">
    <source>
        <dbReference type="EMBL" id="TNV84002.1"/>
    </source>
</evidence>
<feature type="compositionally biased region" description="Low complexity" evidence="2">
    <location>
        <begin position="543"/>
        <end position="554"/>
    </location>
</feature>
<dbReference type="Proteomes" id="UP000785679">
    <property type="component" value="Unassembled WGS sequence"/>
</dbReference>
<dbReference type="SUPFAM" id="SSF57850">
    <property type="entry name" value="RING/U-box"/>
    <property type="match status" value="1"/>
</dbReference>
<feature type="signal peptide" evidence="4">
    <location>
        <begin position="1"/>
        <end position="23"/>
    </location>
</feature>
<feature type="region of interest" description="Disordered" evidence="2">
    <location>
        <begin position="502"/>
        <end position="576"/>
    </location>
</feature>
<protein>
    <recommendedName>
        <fullName evidence="5">RING-type domain-containing protein</fullName>
    </recommendedName>
</protein>
<reference evidence="6" key="1">
    <citation type="submission" date="2019-06" db="EMBL/GenBank/DDBJ databases">
        <authorList>
            <person name="Zheng W."/>
        </authorList>
    </citation>
    <scope>NUCLEOTIDE SEQUENCE</scope>
    <source>
        <strain evidence="6">QDHG01</strain>
    </source>
</reference>
<feature type="domain" description="RING-type" evidence="5">
    <location>
        <begin position="866"/>
        <end position="921"/>
    </location>
</feature>
<gene>
    <name evidence="6" type="ORF">FGO68_gene2466</name>
</gene>
<keyword evidence="4" id="KW-0732">Signal</keyword>
<proteinExistence type="predicted"/>
<feature type="compositionally biased region" description="Low complexity" evidence="2">
    <location>
        <begin position="512"/>
        <end position="532"/>
    </location>
</feature>
<keyword evidence="1" id="KW-0863">Zinc-finger</keyword>
<keyword evidence="1" id="KW-0479">Metal-binding</keyword>
<keyword evidence="7" id="KW-1185">Reference proteome</keyword>
<name>A0A8J8T698_HALGN</name>
<keyword evidence="3" id="KW-0472">Membrane</keyword>
<feature type="compositionally biased region" description="Pro residues" evidence="2">
    <location>
        <begin position="555"/>
        <end position="568"/>
    </location>
</feature>
<dbReference type="PROSITE" id="PS50089">
    <property type="entry name" value="ZF_RING_2"/>
    <property type="match status" value="1"/>
</dbReference>
<evidence type="ECO:0000313" key="7">
    <source>
        <dbReference type="Proteomes" id="UP000785679"/>
    </source>
</evidence>
<dbReference type="Pfam" id="PF17123">
    <property type="entry name" value="zf-RING_11"/>
    <property type="match status" value="1"/>
</dbReference>
<feature type="compositionally biased region" description="Pro residues" evidence="2">
    <location>
        <begin position="533"/>
        <end position="542"/>
    </location>
</feature>
<comment type="caution">
    <text evidence="6">The sequence shown here is derived from an EMBL/GenBank/DDBJ whole genome shotgun (WGS) entry which is preliminary data.</text>
</comment>
<accession>A0A8J8T698</accession>
<dbReference type="AlphaFoldDB" id="A0A8J8T698"/>
<dbReference type="InterPro" id="IPR001841">
    <property type="entry name" value="Znf_RING"/>
</dbReference>
<evidence type="ECO:0000259" key="5">
    <source>
        <dbReference type="PROSITE" id="PS50089"/>
    </source>
</evidence>
<feature type="transmembrane region" description="Helical" evidence="3">
    <location>
        <begin position="588"/>
        <end position="610"/>
    </location>
</feature>
<feature type="chain" id="PRO_5035222360" description="RING-type domain-containing protein" evidence="4">
    <location>
        <begin position="24"/>
        <end position="931"/>
    </location>
</feature>
<dbReference type="EMBL" id="RRYP01003231">
    <property type="protein sequence ID" value="TNV84002.1"/>
    <property type="molecule type" value="Genomic_DNA"/>
</dbReference>
<evidence type="ECO:0000256" key="3">
    <source>
        <dbReference type="SAM" id="Phobius"/>
    </source>
</evidence>
<keyword evidence="3" id="KW-0812">Transmembrane</keyword>
<dbReference type="GO" id="GO:0008270">
    <property type="term" value="F:zinc ion binding"/>
    <property type="evidence" value="ECO:0007669"/>
    <property type="project" value="UniProtKB-KW"/>
</dbReference>
<dbReference type="OrthoDB" id="8062037at2759"/>
<evidence type="ECO:0000256" key="2">
    <source>
        <dbReference type="SAM" id="MobiDB-lite"/>
    </source>
</evidence>
<feature type="region of interest" description="Disordered" evidence="2">
    <location>
        <begin position="794"/>
        <end position="816"/>
    </location>
</feature>
<dbReference type="Gene3D" id="3.30.40.10">
    <property type="entry name" value="Zinc/RING finger domain, C3HC4 (zinc finger)"/>
    <property type="match status" value="1"/>
</dbReference>
<organism evidence="6 7">
    <name type="scientific">Halteria grandinella</name>
    <dbReference type="NCBI Taxonomy" id="5974"/>
    <lineage>
        <taxon>Eukaryota</taxon>
        <taxon>Sar</taxon>
        <taxon>Alveolata</taxon>
        <taxon>Ciliophora</taxon>
        <taxon>Intramacronucleata</taxon>
        <taxon>Spirotrichea</taxon>
        <taxon>Stichotrichia</taxon>
        <taxon>Sporadotrichida</taxon>
        <taxon>Halteriidae</taxon>
        <taxon>Halteria</taxon>
    </lineage>
</organism>
<dbReference type="SMART" id="SM00184">
    <property type="entry name" value="RING"/>
    <property type="match status" value="1"/>
</dbReference>